<dbReference type="PANTHER" id="PTHR33067:SF9">
    <property type="entry name" value="RNA-DIRECTED DNA POLYMERASE"/>
    <property type="match status" value="1"/>
</dbReference>
<evidence type="ECO:0000313" key="1">
    <source>
        <dbReference type="EMBL" id="KAA0041113.1"/>
    </source>
</evidence>
<organism evidence="1 2">
    <name type="scientific">Cucumis melo var. makuwa</name>
    <name type="common">Oriental melon</name>
    <dbReference type="NCBI Taxonomy" id="1194695"/>
    <lineage>
        <taxon>Eukaryota</taxon>
        <taxon>Viridiplantae</taxon>
        <taxon>Streptophyta</taxon>
        <taxon>Embryophyta</taxon>
        <taxon>Tracheophyta</taxon>
        <taxon>Spermatophyta</taxon>
        <taxon>Magnoliopsida</taxon>
        <taxon>eudicotyledons</taxon>
        <taxon>Gunneridae</taxon>
        <taxon>Pentapetalae</taxon>
        <taxon>rosids</taxon>
        <taxon>fabids</taxon>
        <taxon>Cucurbitales</taxon>
        <taxon>Cucurbitaceae</taxon>
        <taxon>Benincaseae</taxon>
        <taxon>Cucumis</taxon>
    </lineage>
</organism>
<accession>A0A5A7TD92</accession>
<dbReference type="InterPro" id="IPR021109">
    <property type="entry name" value="Peptidase_aspartic_dom_sf"/>
</dbReference>
<name>A0A5A7TD92_CUCMM</name>
<dbReference type="PANTHER" id="PTHR33067">
    <property type="entry name" value="RNA-DIRECTED DNA POLYMERASE-RELATED"/>
    <property type="match status" value="1"/>
</dbReference>
<dbReference type="Proteomes" id="UP000321393">
    <property type="component" value="Unassembled WGS sequence"/>
</dbReference>
<sequence length="105" mass="11571">MQVTRNVFKNGVPEKMAYPDSFIVPYSIGGIDLGCALSDLGSSINLMSLSILKKLEIEEVEFLFPIDFVILDYKADPEFPIILGRPFLSTGHALIDVHPGELTSD</sequence>
<reference evidence="1 2" key="1">
    <citation type="submission" date="2019-08" db="EMBL/GenBank/DDBJ databases">
        <title>Draft genome sequences of two oriental melons (Cucumis melo L. var makuwa).</title>
        <authorList>
            <person name="Kwon S.-Y."/>
        </authorList>
    </citation>
    <scope>NUCLEOTIDE SEQUENCE [LARGE SCALE GENOMIC DNA]</scope>
    <source>
        <strain evidence="2">cv. SW 3</strain>
        <tissue evidence="1">Leaf</tissue>
    </source>
</reference>
<evidence type="ECO:0008006" key="3">
    <source>
        <dbReference type="Google" id="ProtNLM"/>
    </source>
</evidence>
<dbReference type="AlphaFoldDB" id="A0A5A7TD92"/>
<dbReference type="OrthoDB" id="1105819at2759"/>
<protein>
    <recommendedName>
        <fullName evidence="3">Reverse transcriptase domain-containing protein</fullName>
    </recommendedName>
</protein>
<proteinExistence type="predicted"/>
<dbReference type="Gene3D" id="2.40.70.10">
    <property type="entry name" value="Acid Proteases"/>
    <property type="match status" value="2"/>
</dbReference>
<evidence type="ECO:0000313" key="2">
    <source>
        <dbReference type="Proteomes" id="UP000321393"/>
    </source>
</evidence>
<dbReference type="EMBL" id="SSTE01016683">
    <property type="protein sequence ID" value="KAA0041113.1"/>
    <property type="molecule type" value="Genomic_DNA"/>
</dbReference>
<gene>
    <name evidence="1" type="ORF">E6C27_scaffold128G00160</name>
</gene>
<comment type="caution">
    <text evidence="1">The sequence shown here is derived from an EMBL/GenBank/DDBJ whole genome shotgun (WGS) entry which is preliminary data.</text>
</comment>